<dbReference type="RefSeq" id="WP_092475397.1">
    <property type="nucleotide sequence ID" value="NZ_FOHN01000002.1"/>
</dbReference>
<sequence length="74" mass="8791">MEANKVIESFKNAWRAMVKFYHENPDENMRCALNLLSKIIGKVETEVNKEARSKNEIKQFTIDDWIKMLEEMRG</sequence>
<organism evidence="1 2">
    <name type="scientific">[Clostridium] polysaccharolyticum</name>
    <dbReference type="NCBI Taxonomy" id="29364"/>
    <lineage>
        <taxon>Bacteria</taxon>
        <taxon>Bacillati</taxon>
        <taxon>Bacillota</taxon>
        <taxon>Clostridia</taxon>
        <taxon>Lachnospirales</taxon>
        <taxon>Lachnospiraceae</taxon>
    </lineage>
</organism>
<reference evidence="1 2" key="1">
    <citation type="submission" date="2016-10" db="EMBL/GenBank/DDBJ databases">
        <authorList>
            <person name="de Groot N.N."/>
        </authorList>
    </citation>
    <scope>NUCLEOTIDE SEQUENCE [LARGE SCALE GENOMIC DNA]</scope>
    <source>
        <strain evidence="1 2">DSM 1801</strain>
    </source>
</reference>
<dbReference type="Proteomes" id="UP000199800">
    <property type="component" value="Unassembled WGS sequence"/>
</dbReference>
<dbReference type="OrthoDB" id="9963836at2"/>
<dbReference type="EMBL" id="FOHN01000002">
    <property type="protein sequence ID" value="SES69060.1"/>
    <property type="molecule type" value="Genomic_DNA"/>
</dbReference>
<keyword evidence="2" id="KW-1185">Reference proteome</keyword>
<evidence type="ECO:0000313" key="2">
    <source>
        <dbReference type="Proteomes" id="UP000199800"/>
    </source>
</evidence>
<proteinExistence type="predicted"/>
<protein>
    <submittedName>
        <fullName evidence="1">Uncharacterized protein</fullName>
    </submittedName>
</protein>
<gene>
    <name evidence="1" type="ORF">SAMN04487772_10247</name>
</gene>
<dbReference type="STRING" id="29364.SAMN04487772_10247"/>
<accession>A0A1H9YJ10</accession>
<dbReference type="AlphaFoldDB" id="A0A1H9YJ10"/>
<evidence type="ECO:0000313" key="1">
    <source>
        <dbReference type="EMBL" id="SES69060.1"/>
    </source>
</evidence>
<name>A0A1H9YJ10_9FIRM</name>